<dbReference type="SUPFAM" id="SSF103642">
    <property type="entry name" value="Sec-C motif"/>
    <property type="match status" value="1"/>
</dbReference>
<proteinExistence type="predicted"/>
<sequence>MEDKFLIESLNSLLKDDLFKILAKFNIKIAKSTVKGKIIEKIIEVYENNSNTFLEIFSKDTITLLSQFDENKTQISEEEFAEYEEFLLPLQSFGFVSKNMIKEKGNNHYDISTWFIKSINSLSQNEENEKLIDYYQELEMLILGMIRFYGVIDENSLIELLKPTFNDITLEKIHNFIDSRWILNVFISKLEDSGSKTIYLVADSVSEPVDILHETIKFEGLNYKVLTNDEYKNYWNYFFIEKTQEVADLIALFMSHKLQGPQIGFEITTIIDRLKNNMSIEQIVEDVKTRIKFENSNSESVFIALVTKISKSLPLWTLKGHTYAEVFGENQPPRTVTKIGRNENCPCGSGKKYKKCCGK</sequence>
<dbReference type="RefSeq" id="WP_320313915.1">
    <property type="nucleotide sequence ID" value="NZ_JAVIKH010000010.1"/>
</dbReference>
<dbReference type="Proteomes" id="UP001279681">
    <property type="component" value="Unassembled WGS sequence"/>
</dbReference>
<evidence type="ECO:0000313" key="2">
    <source>
        <dbReference type="Proteomes" id="UP001279681"/>
    </source>
</evidence>
<reference evidence="2" key="1">
    <citation type="submission" date="2023-07" db="EMBL/GenBank/DDBJ databases">
        <authorList>
            <person name="Colorado M.A."/>
            <person name="Villamil L.M."/>
            <person name="Melo J.F."/>
            <person name="Rodriguez J.A."/>
            <person name="Ruiz R.Y."/>
        </authorList>
    </citation>
    <scope>NUCLEOTIDE SEQUENCE [LARGE SCALE GENOMIC DNA]</scope>
    <source>
        <strain evidence="2">C33</strain>
    </source>
</reference>
<name>A0ABU4WBB6_9FUSO</name>
<keyword evidence="2" id="KW-1185">Reference proteome</keyword>
<organism evidence="1 2">
    <name type="scientific">Candidatus Cetobacterium colombiensis</name>
    <dbReference type="NCBI Taxonomy" id="3073100"/>
    <lineage>
        <taxon>Bacteria</taxon>
        <taxon>Fusobacteriati</taxon>
        <taxon>Fusobacteriota</taxon>
        <taxon>Fusobacteriia</taxon>
        <taxon>Fusobacteriales</taxon>
        <taxon>Fusobacteriaceae</taxon>
        <taxon>Cetobacterium</taxon>
    </lineage>
</organism>
<protein>
    <submittedName>
        <fullName evidence="1">SEC-C metal-binding domain-containing protein</fullName>
    </submittedName>
</protein>
<comment type="caution">
    <text evidence="1">The sequence shown here is derived from an EMBL/GenBank/DDBJ whole genome shotgun (WGS) entry which is preliminary data.</text>
</comment>
<dbReference type="PANTHER" id="PTHR33747:SF1">
    <property type="entry name" value="ADENYLATE CYCLASE-ASSOCIATED CAP C-TERMINAL DOMAIN-CONTAINING PROTEIN"/>
    <property type="match status" value="1"/>
</dbReference>
<accession>A0ABU4WBB6</accession>
<dbReference type="Pfam" id="PF02810">
    <property type="entry name" value="SEC-C"/>
    <property type="match status" value="1"/>
</dbReference>
<evidence type="ECO:0000313" key="1">
    <source>
        <dbReference type="EMBL" id="MDX8336514.1"/>
    </source>
</evidence>
<gene>
    <name evidence="1" type="ORF">RFV38_08405</name>
</gene>
<dbReference type="EMBL" id="JAVIKH010000010">
    <property type="protein sequence ID" value="MDX8336514.1"/>
    <property type="molecule type" value="Genomic_DNA"/>
</dbReference>
<dbReference type="PANTHER" id="PTHR33747">
    <property type="entry name" value="UPF0225 PROTEIN SCO1677"/>
    <property type="match status" value="1"/>
</dbReference>
<dbReference type="InterPro" id="IPR004027">
    <property type="entry name" value="SEC_C_motif"/>
</dbReference>
<dbReference type="Gene3D" id="3.10.450.50">
    <property type="match status" value="1"/>
</dbReference>